<gene>
    <name evidence="3" type="ORF">L0U88_01030</name>
</gene>
<comment type="caution">
    <text evidence="3">The sequence shown here is derived from an EMBL/GenBank/DDBJ whole genome shotgun (WGS) entry which is preliminary data.</text>
</comment>
<accession>A0ABS9BCJ6</accession>
<comment type="similarity">
    <text evidence="1">Belongs to the NAD(P)-dependent epimerase/dehydratase family.</text>
</comment>
<dbReference type="InterPro" id="IPR001509">
    <property type="entry name" value="Epimerase_deHydtase"/>
</dbReference>
<dbReference type="PANTHER" id="PTHR43000">
    <property type="entry name" value="DTDP-D-GLUCOSE 4,6-DEHYDRATASE-RELATED"/>
    <property type="match status" value="1"/>
</dbReference>
<dbReference type="RefSeq" id="WP_234863672.1">
    <property type="nucleotide sequence ID" value="NZ_JAKEVY010000001.1"/>
</dbReference>
<keyword evidence="4" id="KW-1185">Reference proteome</keyword>
<proteinExistence type="inferred from homology"/>
<feature type="domain" description="NAD-dependent epimerase/dehydratase" evidence="2">
    <location>
        <begin position="7"/>
        <end position="235"/>
    </location>
</feature>
<dbReference type="Pfam" id="PF01370">
    <property type="entry name" value="Epimerase"/>
    <property type="match status" value="1"/>
</dbReference>
<protein>
    <submittedName>
        <fullName evidence="3">NAD(P)-dependent oxidoreductase</fullName>
    </submittedName>
</protein>
<evidence type="ECO:0000313" key="3">
    <source>
        <dbReference type="EMBL" id="MCF1713207.1"/>
    </source>
</evidence>
<dbReference type="SUPFAM" id="SSF51735">
    <property type="entry name" value="NAD(P)-binding Rossmann-fold domains"/>
    <property type="match status" value="1"/>
</dbReference>
<dbReference type="InterPro" id="IPR036291">
    <property type="entry name" value="NAD(P)-bd_dom_sf"/>
</dbReference>
<dbReference type="Proteomes" id="UP001200145">
    <property type="component" value="Unassembled WGS sequence"/>
</dbReference>
<evidence type="ECO:0000259" key="2">
    <source>
        <dbReference type="Pfam" id="PF01370"/>
    </source>
</evidence>
<name>A0ABS9BCJ6_9BACT</name>
<reference evidence="3 4" key="1">
    <citation type="submission" date="2022-01" db="EMBL/GenBank/DDBJ databases">
        <title>Flavihumibacter sp. nov., isolated from sediment of a river.</title>
        <authorList>
            <person name="Liu H."/>
        </authorList>
    </citation>
    <scope>NUCLEOTIDE SEQUENCE [LARGE SCALE GENOMIC DNA]</scope>
    <source>
        <strain evidence="3 4">RY-1</strain>
    </source>
</reference>
<evidence type="ECO:0000313" key="4">
    <source>
        <dbReference type="Proteomes" id="UP001200145"/>
    </source>
</evidence>
<dbReference type="EMBL" id="JAKEVY010000001">
    <property type="protein sequence ID" value="MCF1713207.1"/>
    <property type="molecule type" value="Genomic_DNA"/>
</dbReference>
<dbReference type="Gene3D" id="3.40.50.720">
    <property type="entry name" value="NAD(P)-binding Rossmann-like Domain"/>
    <property type="match status" value="1"/>
</dbReference>
<sequence>MTKPHKILITGATGFIGTNLIPILLENGYSVVASSRDIEKARSQPWFKQVEYISWTIENTPANINLFKHFNQPDLLIHLAWEGLPNYGSSHHIESNMMANYFFCKNLIQHGLKDLTIAGTCMEYGKVNGELTEDMPSNPKNAYAIGKVNLLNCFHALKNQFGFDLKWLRLFYTYGEGQHKNSLYAQLMEAIKDRKECFNMSKGDQIRDYLSIQEMATFIMKAALQKNITGIINICSGHPITVKSFVENIIKQHNSSLQLNTGVFPYSEHEAMYFWGNNSKLSKIITNE</sequence>
<organism evidence="3 4">
    <name type="scientific">Flavihumibacter fluminis</name>
    <dbReference type="NCBI Taxonomy" id="2909236"/>
    <lineage>
        <taxon>Bacteria</taxon>
        <taxon>Pseudomonadati</taxon>
        <taxon>Bacteroidota</taxon>
        <taxon>Chitinophagia</taxon>
        <taxon>Chitinophagales</taxon>
        <taxon>Chitinophagaceae</taxon>
        <taxon>Flavihumibacter</taxon>
    </lineage>
</organism>
<evidence type="ECO:0000256" key="1">
    <source>
        <dbReference type="ARBA" id="ARBA00007637"/>
    </source>
</evidence>